<sequence>MESEKSATVTYSPAAVLNLFNNSLSVNETKRIVQLKGIYIQGKGMQYSGYFYDIFRDESTDAAITILVPPLIRNELQPNKTVTVNGFITRRIINSSGSIQIQLTVTDLVGQTQNKYTEDDVRKIQLMQAKAATGYRDVYSWLKEKIITEEPFKIGIVIGKTGIIDNDIKHQLRESIGFYDLSFHRVNLSSEEEILTILDRLSNENYGLVAVSRGGGENLDIFNRFTIAEKAVSLQSLFVTAIGHKDDVTLLQRVADKSFITPSELGQFLNDVYNETVAELENSKARLIESVKLQLTAGYQKQIDNLNEKLKANEELRLKTAKDLELVYKEKMELLNGQLAGEQKLQAERVGILNDQINSYKKQIAQIEGKASVNWTIVVIAVIVGLIIGYLLKGH</sequence>
<proteinExistence type="predicted"/>
<keyword evidence="2" id="KW-0472">Membrane</keyword>
<dbReference type="AlphaFoldDB" id="A0A7K1Y795"/>
<dbReference type="GO" id="GO:0008855">
    <property type="term" value="F:exodeoxyribonuclease VII activity"/>
    <property type="evidence" value="ECO:0007669"/>
    <property type="project" value="InterPro"/>
</dbReference>
<protein>
    <recommendedName>
        <fullName evidence="3">Exonuclease VII large subunit C-terminal domain-containing protein</fullName>
    </recommendedName>
</protein>
<feature type="transmembrane region" description="Helical" evidence="2">
    <location>
        <begin position="373"/>
        <end position="392"/>
    </location>
</feature>
<comment type="caution">
    <text evidence="4">The sequence shown here is derived from an EMBL/GenBank/DDBJ whole genome shotgun (WGS) entry which is preliminary data.</text>
</comment>
<dbReference type="EMBL" id="WVHT01000002">
    <property type="protein sequence ID" value="MXV50435.1"/>
    <property type="molecule type" value="Genomic_DNA"/>
</dbReference>
<name>A0A7K1Y795_9SPHI</name>
<organism evidence="4 5">
    <name type="scientific">Hufsiella arboris</name>
    <dbReference type="NCBI Taxonomy" id="2695275"/>
    <lineage>
        <taxon>Bacteria</taxon>
        <taxon>Pseudomonadati</taxon>
        <taxon>Bacteroidota</taxon>
        <taxon>Sphingobacteriia</taxon>
        <taxon>Sphingobacteriales</taxon>
        <taxon>Sphingobacteriaceae</taxon>
        <taxon>Hufsiella</taxon>
    </lineage>
</organism>
<dbReference type="RefSeq" id="WP_160843609.1">
    <property type="nucleotide sequence ID" value="NZ_WVHT01000002.1"/>
</dbReference>
<reference evidence="4 5" key="1">
    <citation type="submission" date="2019-11" db="EMBL/GenBank/DDBJ databases">
        <title>Pedobacter sp. HMF7647 Genome sequencing and assembly.</title>
        <authorList>
            <person name="Kang H."/>
            <person name="Kim H."/>
            <person name="Joh K."/>
        </authorList>
    </citation>
    <scope>NUCLEOTIDE SEQUENCE [LARGE SCALE GENOMIC DNA]</scope>
    <source>
        <strain evidence="4 5">HMF7647</strain>
    </source>
</reference>
<evidence type="ECO:0000259" key="3">
    <source>
        <dbReference type="Pfam" id="PF02601"/>
    </source>
</evidence>
<dbReference type="GO" id="GO:0006308">
    <property type="term" value="P:DNA catabolic process"/>
    <property type="evidence" value="ECO:0007669"/>
    <property type="project" value="InterPro"/>
</dbReference>
<dbReference type="InterPro" id="IPR003753">
    <property type="entry name" value="Exonuc_VII_L"/>
</dbReference>
<evidence type="ECO:0000256" key="2">
    <source>
        <dbReference type="SAM" id="Phobius"/>
    </source>
</evidence>
<dbReference type="InterPro" id="IPR020579">
    <property type="entry name" value="Exonuc_VII_lsu_C"/>
</dbReference>
<keyword evidence="5" id="KW-1185">Reference proteome</keyword>
<dbReference type="PANTHER" id="PTHR30008">
    <property type="entry name" value="EXODEOXYRIBONUCLEASE 7 LARGE SUBUNIT"/>
    <property type="match status" value="1"/>
</dbReference>
<accession>A0A7K1Y795</accession>
<gene>
    <name evidence="4" type="ORF">GS399_05570</name>
</gene>
<dbReference type="GO" id="GO:0009318">
    <property type="term" value="C:exodeoxyribonuclease VII complex"/>
    <property type="evidence" value="ECO:0007669"/>
    <property type="project" value="InterPro"/>
</dbReference>
<keyword evidence="1" id="KW-0175">Coiled coil</keyword>
<evidence type="ECO:0000256" key="1">
    <source>
        <dbReference type="SAM" id="Coils"/>
    </source>
</evidence>
<feature type="coiled-coil region" evidence="1">
    <location>
        <begin position="270"/>
        <end position="319"/>
    </location>
</feature>
<keyword evidence="2" id="KW-0812">Transmembrane</keyword>
<dbReference type="Proteomes" id="UP000466586">
    <property type="component" value="Unassembled WGS sequence"/>
</dbReference>
<dbReference type="PANTHER" id="PTHR30008:SF0">
    <property type="entry name" value="EXODEOXYRIBONUCLEASE 7 LARGE SUBUNIT"/>
    <property type="match status" value="1"/>
</dbReference>
<evidence type="ECO:0000313" key="4">
    <source>
        <dbReference type="EMBL" id="MXV50435.1"/>
    </source>
</evidence>
<evidence type="ECO:0000313" key="5">
    <source>
        <dbReference type="Proteomes" id="UP000466586"/>
    </source>
</evidence>
<dbReference type="Pfam" id="PF02601">
    <property type="entry name" value="Exonuc_VII_L"/>
    <property type="match status" value="1"/>
</dbReference>
<feature type="domain" description="Exonuclease VII large subunit C-terminal" evidence="3">
    <location>
        <begin position="144"/>
        <end position="348"/>
    </location>
</feature>
<keyword evidence="2" id="KW-1133">Transmembrane helix</keyword>